<dbReference type="SUPFAM" id="SSF53850">
    <property type="entry name" value="Periplasmic binding protein-like II"/>
    <property type="match status" value="1"/>
</dbReference>
<evidence type="ECO:0000313" key="6">
    <source>
        <dbReference type="Proteomes" id="UP000315938"/>
    </source>
</evidence>
<comment type="caution">
    <text evidence="5">The sequence shown here is derived from an EMBL/GenBank/DDBJ whole genome shotgun (WGS) entry which is preliminary data.</text>
</comment>
<keyword evidence="3" id="KW-0732">Signal</keyword>
<evidence type="ECO:0000256" key="4">
    <source>
        <dbReference type="ARBA" id="ARBA00022764"/>
    </source>
</evidence>
<dbReference type="EMBL" id="VKID01000002">
    <property type="protein sequence ID" value="TRX99250.1"/>
    <property type="molecule type" value="Genomic_DNA"/>
</dbReference>
<organism evidence="5 6">
    <name type="scientific">Acholeplasma laidlawii</name>
    <dbReference type="NCBI Taxonomy" id="2148"/>
    <lineage>
        <taxon>Bacteria</taxon>
        <taxon>Bacillati</taxon>
        <taxon>Mycoplasmatota</taxon>
        <taxon>Mollicutes</taxon>
        <taxon>Acholeplasmatales</taxon>
        <taxon>Acholeplasmataceae</taxon>
        <taxon>Acholeplasma</taxon>
    </lineage>
</organism>
<protein>
    <submittedName>
        <fullName evidence="5">ABC transporter substrate-binding protein</fullName>
    </submittedName>
</protein>
<dbReference type="PRINTS" id="PR00909">
    <property type="entry name" value="SPERMDNBNDNG"/>
</dbReference>
<dbReference type="AlphaFoldDB" id="A0A553IGC0"/>
<dbReference type="PANTHER" id="PTHR30222:SF17">
    <property type="entry name" value="SPERMIDINE_PUTRESCINE-BINDING PERIPLASMIC PROTEIN"/>
    <property type="match status" value="1"/>
</dbReference>
<dbReference type="GO" id="GO:0042597">
    <property type="term" value="C:periplasmic space"/>
    <property type="evidence" value="ECO:0007669"/>
    <property type="project" value="UniProtKB-SubCell"/>
</dbReference>
<dbReference type="Proteomes" id="UP000315938">
    <property type="component" value="Unassembled WGS sequence"/>
</dbReference>
<dbReference type="Pfam" id="PF13416">
    <property type="entry name" value="SBP_bac_8"/>
    <property type="match status" value="1"/>
</dbReference>
<evidence type="ECO:0000256" key="2">
    <source>
        <dbReference type="ARBA" id="ARBA00022448"/>
    </source>
</evidence>
<keyword evidence="2" id="KW-0813">Transport</keyword>
<dbReference type="Gene3D" id="3.40.190.10">
    <property type="entry name" value="Periplasmic binding protein-like II"/>
    <property type="match status" value="2"/>
</dbReference>
<proteinExistence type="predicted"/>
<dbReference type="GO" id="GO:0015846">
    <property type="term" value="P:polyamine transport"/>
    <property type="evidence" value="ECO:0007669"/>
    <property type="project" value="InterPro"/>
</dbReference>
<dbReference type="InterPro" id="IPR006059">
    <property type="entry name" value="SBP"/>
</dbReference>
<dbReference type="GO" id="GO:0019808">
    <property type="term" value="F:polyamine binding"/>
    <property type="evidence" value="ECO:0007669"/>
    <property type="project" value="InterPro"/>
</dbReference>
<dbReference type="InterPro" id="IPR001188">
    <property type="entry name" value="Sperm_putr-bd"/>
</dbReference>
<evidence type="ECO:0000256" key="1">
    <source>
        <dbReference type="ARBA" id="ARBA00004418"/>
    </source>
</evidence>
<keyword evidence="4" id="KW-0574">Periplasm</keyword>
<dbReference type="CDD" id="cd13663">
    <property type="entry name" value="PBP2_PotD_PotF_like_2"/>
    <property type="match status" value="1"/>
</dbReference>
<dbReference type="RefSeq" id="WP_143215714.1">
    <property type="nucleotide sequence ID" value="NZ_JACAOE010000002.1"/>
</dbReference>
<accession>A0A553IGC0</accession>
<name>A0A553IGC0_ACHLA</name>
<gene>
    <name evidence="5" type="ORF">FNV44_05985</name>
</gene>
<comment type="subcellular location">
    <subcellularLocation>
        <location evidence="1">Periplasm</location>
    </subcellularLocation>
</comment>
<dbReference type="PANTHER" id="PTHR30222">
    <property type="entry name" value="SPERMIDINE/PUTRESCINE-BINDING PERIPLASMIC PROTEIN"/>
    <property type="match status" value="1"/>
</dbReference>
<evidence type="ECO:0000256" key="3">
    <source>
        <dbReference type="ARBA" id="ARBA00022729"/>
    </source>
</evidence>
<sequence>MKKLYILLASVLTIFILNGCTINNKLLILNWGEYINDDLVLLFEETYGVEVSISIADSNELFYSKIKSGTTAYDLVLPGDYMVEKLIKEDLIQQIQFDKLSNYDPVNNPYMHGLQSLMATMSEGSENYFVPYFWGTFGLMYNNRVPGLKEALETHGWNAYFEPNLRPTKRVGMYDVAQYAYASSLLYLGLDPNALPDTTPDGFSKTHLELSRQALNQAEFTVFADDALKKDIQANNLDLAFVWTGDFLDMLYVDLDEGLDYDQKTYDIYIPDQTMAFVDSFVIPKKSRHVDLAHEFINFFLNPDNAYENASVVGYSTPIANVYDRIANYTGDDVWLTNWSRAYSDYYPNTENFKGIPYASFNQTIMAQLLLMFNDVKTN</sequence>
<reference evidence="5 6" key="1">
    <citation type="submission" date="2019-07" db="EMBL/GenBank/DDBJ databases">
        <title>Genome sequence of Acholeplasma laidlawii strain with increased resistance to erythromycin.</title>
        <authorList>
            <person name="Medvedeva E.S."/>
            <person name="Baranova N.B."/>
            <person name="Siniagina M.N."/>
            <person name="Mouzykantov A."/>
            <person name="Chernova O.A."/>
            <person name="Chernov V.M."/>
        </authorList>
    </citation>
    <scope>NUCLEOTIDE SEQUENCE [LARGE SCALE GENOMIC DNA]</scope>
    <source>
        <strain evidence="5 6">PG8REry</strain>
    </source>
</reference>
<evidence type="ECO:0000313" key="5">
    <source>
        <dbReference type="EMBL" id="TRX99250.1"/>
    </source>
</evidence>